<reference evidence="5" key="4">
    <citation type="journal article" date="2009" name="Anal. Chem.">
        <title>Lys-N and trypsin cover complementary parts of the phosphoproteome in a refined SCX-based approach.</title>
        <authorList>
            <person name="Gauci S."/>
            <person name="Helbig A.O."/>
            <person name="Slijper M."/>
            <person name="Krijgsveld J."/>
            <person name="Heck A.J."/>
            <person name="Mohammed S."/>
        </authorList>
    </citation>
    <scope>IDENTIFICATION BY MASS SPECTROMETRY [LARGE SCALE ANALYSIS]</scope>
</reference>
<dbReference type="Antibodypedia" id="81226">
    <property type="antibodies" value="3 antibodies from 1 providers"/>
</dbReference>
<dbReference type="SUPFAM" id="SSF52058">
    <property type="entry name" value="L domain-like"/>
    <property type="match status" value="1"/>
</dbReference>
<reference evidence="7" key="6">
    <citation type="journal article" date="2012" name="Mol. Cell. Proteomics">
        <title>Comparative large-scale characterisation of plant vs. mammal proteins reveals similar and idiosyncratic N-alpha acetylation features.</title>
        <authorList>
            <person name="Bienvenut W.V."/>
            <person name="Sumpton D."/>
            <person name="Martinez A."/>
            <person name="Lilla S."/>
            <person name="Espagne C."/>
            <person name="Meinnel T."/>
            <person name="Giglione C."/>
        </authorList>
    </citation>
    <scope>IDENTIFICATION BY MASS SPECTROMETRY [LARGE SCALE ANALYSIS]</scope>
</reference>
<reference evidence="1 2" key="2">
    <citation type="journal article" date="2004" name="Nature">
        <title>Finishing the euchromatic sequence of the human genome.</title>
        <authorList>
            <consortium name="International Human Genome Sequencing Consortium"/>
        </authorList>
    </citation>
    <scope>NUCLEOTIDE SEQUENCE [LARGE SCALE GENOMIC DNA]</scope>
</reference>
<reference evidence="1 2" key="1">
    <citation type="journal article" date="2001" name="Nature">
        <title>Initial sequencing and analysis of the human genome.</title>
        <authorList>
            <consortium name="International Human Genome Sequencing Consortium"/>
            <person name="Lander E.S."/>
            <person name="Linton L.M."/>
            <person name="Birren B."/>
            <person name="Nusbaum C."/>
            <person name="Zody M.C."/>
            <person name="Baldwin J."/>
            <person name="Devon K."/>
            <person name="Dewar K."/>
            <person name="Doyle M."/>
            <person name="FitzHugh W."/>
            <person name="Funke R."/>
            <person name="Gage D."/>
            <person name="Harris K."/>
            <person name="Heaford A."/>
            <person name="Howland J."/>
            <person name="Kann L."/>
            <person name="Lehoczky J."/>
            <person name="LeVine R."/>
            <person name="McEwan P."/>
            <person name="McKernan K."/>
            <person name="Meldrim J."/>
            <person name="Mesirov J.P."/>
            <person name="Miranda C."/>
            <person name="Morris W."/>
            <person name="Naylor J."/>
            <person name="Raymond C."/>
            <person name="Rosetti M."/>
            <person name="Santos R."/>
            <person name="Sheridan A."/>
            <person name="Sougnez C."/>
            <person name="Stange-Thomann N."/>
            <person name="Stojanovic N."/>
            <person name="Subramanian A."/>
            <person name="Wyman D."/>
            <person name="Rogers J."/>
            <person name="Sulston J."/>
            <person name="Ainscough R."/>
            <person name="Beck S."/>
            <person name="Bentley D."/>
            <person name="Burton J."/>
            <person name="Clee C."/>
            <person name="Carter N."/>
            <person name="Coulson A."/>
            <person name="Deadman R."/>
            <person name="Deloukas P."/>
            <person name="Dunham A."/>
            <person name="Dunham I."/>
            <person name="Durbin R."/>
            <person name="French L."/>
            <person name="Grafham D."/>
            <person name="Gregory S."/>
            <person name="Hubbard T."/>
            <person name="Humphray S."/>
            <person name="Hunt A."/>
            <person name="Jones M."/>
            <person name="Lloyd C."/>
            <person name="McMurray A."/>
            <person name="Matthews L."/>
            <person name="Mercer S."/>
            <person name="Milne S."/>
            <person name="Mullikin J.C."/>
            <person name="Mungall A."/>
            <person name="Plumb R."/>
            <person name="Ross M."/>
            <person name="Shownkeen R."/>
            <person name="Sims S."/>
            <person name="Waterston R.H."/>
            <person name="Wilson R.K."/>
            <person name="Hillier L.W."/>
            <person name="McPherson J.D."/>
            <person name="Marra M.A."/>
            <person name="Mardis E.R."/>
            <person name="Fulton L.A."/>
            <person name="Chinwalla A.T."/>
            <person name="Pepin K.H."/>
            <person name="Gish W.R."/>
            <person name="Chissoe S.L."/>
            <person name="Wendl M.C."/>
            <person name="Delehaunty K.D."/>
            <person name="Miner T.L."/>
            <person name="Delehaunty A."/>
            <person name="Kramer J.B."/>
            <person name="Cook L.L."/>
            <person name="Fulton R.S."/>
            <person name="Johnson D.L."/>
            <person name="Minx P.J."/>
            <person name="Clifton S.W."/>
            <person name="Hawkins T."/>
            <person name="Branscomb E."/>
            <person name="Predki P."/>
            <person name="Richardson P."/>
            <person name="Wenning S."/>
            <person name="Slezak T."/>
            <person name="Doggett N."/>
            <person name="Cheng J.F."/>
            <person name="Olsen A."/>
            <person name="Lucas S."/>
            <person name="Elkin C."/>
            <person name="Uberbacher E."/>
            <person name="Frazier M."/>
            <person name="Gibbs R.A."/>
            <person name="Muzny D.M."/>
            <person name="Scherer S.E."/>
            <person name="Bouck J.B."/>
            <person name="Sodergren E.J."/>
            <person name="Worley K.C."/>
            <person name="Rives C.M."/>
            <person name="Gorrell J.H."/>
            <person name="Metzker M.L."/>
            <person name="Naylor S.L."/>
            <person name="Kucherlapati R.S."/>
            <person name="Nelson D.L."/>
            <person name="Weinstock G.M."/>
            <person name="Sakaki Y."/>
            <person name="Fujiyama A."/>
            <person name="Hattori M."/>
            <person name="Yada T."/>
            <person name="Toyoda A."/>
            <person name="Itoh T."/>
            <person name="Kawagoe C."/>
            <person name="Watanabe H."/>
            <person name="Totoki Y."/>
            <person name="Taylor T."/>
            <person name="Weissenbach J."/>
            <person name="Heilig R."/>
            <person name="Saurin W."/>
            <person name="Artiguenave F."/>
            <person name="Brottier P."/>
            <person name="Bruls T."/>
            <person name="Pelletier E."/>
            <person name="Robert C."/>
            <person name="Wincker P."/>
            <person name="Smith D.R."/>
            <person name="Doucette-Stamm L."/>
            <person name="Rubenfield M."/>
            <person name="Weinstock K."/>
            <person name="Lee H.M."/>
            <person name="Dubois J."/>
            <person name="Rosenthal A."/>
            <person name="Platzer M."/>
            <person name="Nyakatura G."/>
            <person name="Taudien S."/>
            <person name="Rump A."/>
            <person name="Yang H."/>
            <person name="Yu J."/>
            <person name="Wang J."/>
            <person name="Huang G."/>
            <person name="Gu J."/>
            <person name="Hood L."/>
            <person name="Rowen L."/>
            <person name="Madan A."/>
            <person name="Qin S."/>
            <person name="Davis R.W."/>
            <person name="Federspiel N.A."/>
            <person name="Abola A.P."/>
            <person name="Proctor M.J."/>
            <person name="Myers R.M."/>
            <person name="Schmutz J."/>
            <person name="Dickson M."/>
            <person name="Grimwood J."/>
            <person name="Cox D.R."/>
            <person name="Olson M.V."/>
            <person name="Kaul R."/>
            <person name="Raymond C."/>
            <person name="Shimizu N."/>
            <person name="Kawasaki K."/>
            <person name="Minoshima S."/>
            <person name="Evans G.A."/>
            <person name="Athanasiou M."/>
            <person name="Schultz R."/>
            <person name="Roe B.A."/>
            <person name="Chen F."/>
            <person name="Pan H."/>
            <person name="Ramser J."/>
            <person name="Lehrach H."/>
            <person name="Reinhardt R."/>
            <person name="McCombie W.R."/>
            <person name="de la Bastide M."/>
            <person name="Dedhia N."/>
            <person name="Blocker H."/>
            <person name="Hornischer K."/>
            <person name="Nordsiek G."/>
            <person name="Agarwala R."/>
            <person name="Aravind L."/>
            <person name="Bailey J.A."/>
            <person name="Bateman A."/>
            <person name="Batzoglou S."/>
            <person name="Birney E."/>
            <person name="Bork P."/>
            <person name="Brown D.G."/>
            <person name="Burge C.B."/>
            <person name="Cerutti L."/>
            <person name="Chen H.C."/>
            <person name="Church D."/>
            <person name="Clamp M."/>
            <person name="Copley R.R."/>
            <person name="Doerks T."/>
            <person name="Eddy S.R."/>
            <person name="Eichler E.E."/>
            <person name="Furey T.S."/>
            <person name="Galagan J."/>
            <person name="Gilbert J.G."/>
            <person name="Harmon C."/>
            <person name="Hayashizaki Y."/>
            <person name="Haussler D."/>
            <person name="Hermjakob H."/>
            <person name="Hokamp K."/>
            <person name="Jang W."/>
            <person name="Johnson L.S."/>
            <person name="Jones T.A."/>
            <person name="Kasif S."/>
            <person name="Kaspryzk A."/>
            <person name="Kennedy S."/>
            <person name="Kent W.J."/>
            <person name="Kitts P."/>
            <person name="Koonin E.V."/>
            <person name="Korf I."/>
            <person name="Kulp D."/>
            <person name="Lancet D."/>
            <person name="Lowe T.M."/>
            <person name="McLysaght A."/>
            <person name="Mikkelsen T."/>
            <person name="Moran J.V."/>
            <person name="Mulder N."/>
            <person name="Pollara V.J."/>
            <person name="Ponting C.P."/>
            <person name="Schuler G."/>
            <person name="Schultz J."/>
            <person name="Slater G."/>
            <person name="Smit A.F."/>
            <person name="Stupka E."/>
            <person name="Szustakowski J."/>
            <person name="Thierry-Mieg D."/>
            <person name="Thierry-Mieg J."/>
            <person name="Wagner L."/>
            <person name="Wallis J."/>
            <person name="Wheeler R."/>
            <person name="Williams A."/>
            <person name="Wolf Y.I."/>
            <person name="Wolfe K.H."/>
            <person name="Yang S.P."/>
            <person name="Yeh R.F."/>
            <person name="Collins F."/>
            <person name="Guyer M.S."/>
            <person name="Peterson J."/>
            <person name="Felsenfeld A."/>
            <person name="Wetterstrand K.A."/>
            <person name="Patrinos A."/>
            <person name="Morgan M.J."/>
            <person name="de Jong P."/>
            <person name="Catanese J.J."/>
            <person name="Osoegawa K."/>
            <person name="Shizuya H."/>
            <person name="Choi S."/>
            <person name="Chen Y.J."/>
        </authorList>
    </citation>
    <scope>NUCLEOTIDE SEQUENCE [LARGE SCALE GENOMIC DNA]</scope>
</reference>
<accession>A0A2R8Y6L2</accession>
<reference evidence="8" key="7">
    <citation type="journal article" date="2012" name="Proc. Natl. Acad. Sci. U.S.A.">
        <title>N-terminal acetylome analyses and functional insights of the N-terminal acetyltransferase NatB.</title>
        <authorList>
            <person name="Van Damme P."/>
            <person name="Lasa M."/>
            <person name="Polevoda B."/>
            <person name="Gazquez C."/>
            <person name="Elosegui-Artola A."/>
            <person name="Kim D.S."/>
            <person name="De Juan-Pardo E."/>
            <person name="Demeyer K."/>
            <person name="Hole K."/>
            <person name="Larrea E."/>
            <person name="Timmerman E."/>
            <person name="Prieto J."/>
            <person name="Arnesen T."/>
            <person name="Sherman F."/>
            <person name="Gevaert K."/>
            <person name="Aldabe R."/>
        </authorList>
    </citation>
    <scope>IDENTIFICATION BY MASS SPECTROMETRY [LARGE SCALE ANALYSIS]</scope>
</reference>
<gene>
    <name evidence="1" type="primary">TBCE</name>
</gene>
<reference evidence="1 2" key="3">
    <citation type="journal article" date="2006" name="Nature">
        <title>The DNA sequence and biological annotation of human chromosome 1.</title>
        <authorList>
            <person name="Gregory S.G."/>
            <person name="Barlow K.F."/>
            <person name="McLay K.E."/>
            <person name="Kaul R."/>
            <person name="Swarbreck D."/>
            <person name="Dunham A."/>
            <person name="Scott C.E."/>
            <person name="Howe K.L."/>
            <person name="Woodfine K."/>
            <person name="Spencer C.C."/>
            <person name="Jones M.C."/>
            <person name="Gillson C."/>
            <person name="Searle S."/>
            <person name="Zhou Y."/>
            <person name="Kokocinski F."/>
            <person name="McDonald L."/>
            <person name="Evans R."/>
            <person name="Phillips K."/>
            <person name="Atkinson A."/>
            <person name="Cooper R."/>
            <person name="Jones C."/>
            <person name="Hall R.E."/>
            <person name="Andrews T.D."/>
            <person name="Lloyd C."/>
            <person name="Ainscough R."/>
            <person name="Almeida J.P."/>
            <person name="Ambrose K.D."/>
            <person name="Anderson F."/>
            <person name="Andrew R.W."/>
            <person name="Ashwell R.I."/>
            <person name="Aubin K."/>
            <person name="Babbage A.K."/>
            <person name="Bagguley C.L."/>
            <person name="Bailey J."/>
            <person name="Beasley H."/>
            <person name="Bethel G."/>
            <person name="Bird C.P."/>
            <person name="Bray-Allen S."/>
            <person name="Brown J.Y."/>
            <person name="Brown A.J."/>
            <person name="Buckley D."/>
            <person name="Burton J."/>
            <person name="Bye J."/>
            <person name="Carder C."/>
            <person name="Chapman J.C."/>
            <person name="Clark S.Y."/>
            <person name="Clarke G."/>
            <person name="Clee C."/>
            <person name="Cobley V."/>
            <person name="Collier R.E."/>
            <person name="Corby N."/>
            <person name="Coville G.J."/>
            <person name="Davies J."/>
            <person name="Deadman R."/>
            <person name="Dunn M."/>
            <person name="Earthrowl M."/>
            <person name="Ellington A.G."/>
            <person name="Errington H."/>
            <person name="Frankish A."/>
            <person name="Frankland J."/>
            <person name="French L."/>
            <person name="Garner P."/>
            <person name="Garnett J."/>
            <person name="Gay L."/>
            <person name="Ghori M.R."/>
            <person name="Gibson R."/>
            <person name="Gilby L.M."/>
            <person name="Gillett W."/>
            <person name="Glithero R.J."/>
            <person name="Grafham D.V."/>
            <person name="Griffiths C."/>
            <person name="Griffiths-Jones S."/>
            <person name="Grocock R."/>
            <person name="Hammond S."/>
            <person name="Harrison E.S."/>
            <person name="Hart E."/>
            <person name="Haugen E."/>
            <person name="Heath P.D."/>
            <person name="Holmes S."/>
            <person name="Holt K."/>
            <person name="Howden P.J."/>
            <person name="Hunt A.R."/>
            <person name="Hunt S.E."/>
            <person name="Hunter G."/>
            <person name="Isherwood J."/>
            <person name="James R."/>
            <person name="Johnson C."/>
            <person name="Johnson D."/>
            <person name="Joy A."/>
            <person name="Kay M."/>
            <person name="Kershaw J.K."/>
            <person name="Kibukawa M."/>
            <person name="Kimberley A.M."/>
            <person name="King A."/>
            <person name="Knights A.J."/>
            <person name="Lad H."/>
            <person name="Laird G."/>
            <person name="Lawlor S."/>
            <person name="Leongamornlert D.A."/>
            <person name="Lloyd D.M."/>
            <person name="Loveland J."/>
            <person name="Lovell J."/>
            <person name="Lush M.J."/>
            <person name="Lyne R."/>
            <person name="Martin S."/>
            <person name="Mashreghi-Mohammadi M."/>
            <person name="Matthews L."/>
            <person name="Matthews N.S."/>
            <person name="McLaren S."/>
            <person name="Milne S."/>
            <person name="Mistry S."/>
            <person name="Moore M.J."/>
            <person name="Nickerson T."/>
            <person name="O'Dell C.N."/>
            <person name="Oliver K."/>
            <person name="Palmeiri A."/>
            <person name="Palmer S.A."/>
            <person name="Parker A."/>
            <person name="Patel D."/>
            <person name="Pearce A.V."/>
            <person name="Peck A.I."/>
            <person name="Pelan S."/>
            <person name="Phelps K."/>
            <person name="Phillimore B.J."/>
            <person name="Plumb R."/>
            <person name="Rajan J."/>
            <person name="Raymond C."/>
            <person name="Rouse G."/>
            <person name="Saenphimmachak C."/>
            <person name="Sehra H.K."/>
            <person name="Sheridan E."/>
            <person name="Shownkeen R."/>
            <person name="Sims S."/>
            <person name="Skuce C.D."/>
            <person name="Smith M."/>
            <person name="Steward C."/>
            <person name="Subramanian S."/>
            <person name="Sycamore N."/>
            <person name="Tracey A."/>
            <person name="Tromans A."/>
            <person name="Van Helmond Z."/>
            <person name="Wall M."/>
            <person name="Wallis J.M."/>
            <person name="White S."/>
            <person name="Whitehead S.L."/>
            <person name="Wilkinson J.E."/>
            <person name="Willey D.L."/>
            <person name="Williams H."/>
            <person name="Wilming L."/>
            <person name="Wray P.W."/>
            <person name="Wu Z."/>
            <person name="Coulson A."/>
            <person name="Vaudin M."/>
            <person name="Sulston J.E."/>
            <person name="Durbin R."/>
            <person name="Hubbard T."/>
            <person name="Wooster R."/>
            <person name="Dunham I."/>
            <person name="Carter N.P."/>
            <person name="McVean G."/>
            <person name="Ross M.T."/>
            <person name="Harrow J."/>
            <person name="Olson M.V."/>
            <person name="Beck S."/>
            <person name="Rogers J."/>
            <person name="Bentley D.R."/>
            <person name="Banerjee R."/>
            <person name="Bryant S.P."/>
            <person name="Burford D.C."/>
            <person name="Burrill W.D."/>
            <person name="Clegg S.M."/>
            <person name="Dhami P."/>
            <person name="Dovey O."/>
            <person name="Faulkner L.M."/>
            <person name="Gribble S.M."/>
            <person name="Langford C.F."/>
            <person name="Pandian R.D."/>
            <person name="Porter K.M."/>
            <person name="Prigmore E."/>
        </authorList>
    </citation>
    <scope>NUCLEOTIDE SEQUENCE [LARGE SCALE GENOMIC DNA]</scope>
</reference>
<keyword evidence="2" id="KW-1185">Reference proteome</keyword>
<evidence type="ECO:0007829" key="6">
    <source>
        <dbReference type="PubMed" id="21269460"/>
    </source>
</evidence>
<dbReference type="EMBL" id="FO393422">
    <property type="status" value="NOT_ANNOTATED_CDS"/>
    <property type="molecule type" value="Genomic_DNA"/>
</dbReference>
<dbReference type="InterPro" id="IPR032675">
    <property type="entry name" value="LRR_dom_sf"/>
</dbReference>
<keyword evidence="3 4" id="KW-1267">Proteomics identification</keyword>
<reference evidence="1" key="9">
    <citation type="submission" date="2025-09" db="UniProtKB">
        <authorList>
            <consortium name="Ensembl"/>
        </authorList>
    </citation>
    <scope>IDENTIFICATION</scope>
</reference>
<dbReference type="EMBL" id="AL357556">
    <property type="status" value="NOT_ANNOTATED_CDS"/>
    <property type="molecule type" value="Genomic_DNA"/>
</dbReference>
<dbReference type="Ensembl" id="ENST00000647407.1">
    <property type="protein sequence ID" value="ENSP00000495319.1"/>
    <property type="gene ID" value="ENSG00000284770.2"/>
</dbReference>
<evidence type="ECO:0007829" key="3">
    <source>
        <dbReference type="PeptideAtlas" id="A0A2R8Y6L2"/>
    </source>
</evidence>
<protein>
    <submittedName>
        <fullName evidence="1">Tubulin folding cofactor E</fullName>
    </submittedName>
</protein>
<proteinExistence type="evidence at protein level"/>
<sequence length="134" mass="14460">MSDTLTADVIGRRVEVNGEHATVRFAGVVPPVAGTRQEDPLFVRTSQLSKLQEVSLRNCAVSCAGEKGGVAEACPNIRKVDLSKNLLSSWDEVIHIADQLRHLEVLNVSENKLKFPSGSVLTGTLSVLKVLVLN</sequence>
<dbReference type="MassIVE" id="A0A2R8Y6L2"/>
<evidence type="ECO:0007829" key="8">
    <source>
        <dbReference type="PubMed" id="22814378"/>
    </source>
</evidence>
<name>A0A2R8Y6L2_HUMAN</name>
<dbReference type="Gene3D" id="3.80.10.10">
    <property type="entry name" value="Ribonuclease Inhibitor"/>
    <property type="match status" value="1"/>
</dbReference>
<dbReference type="OrthoDB" id="5273213at2759"/>
<evidence type="ECO:0007829" key="7">
    <source>
        <dbReference type="PubMed" id="22223895"/>
    </source>
</evidence>
<dbReference type="Proteomes" id="UP000005640">
    <property type="component" value="Chromosome 1"/>
</dbReference>
<evidence type="ECO:0000313" key="2">
    <source>
        <dbReference type="Proteomes" id="UP000005640"/>
    </source>
</evidence>
<feature type="non-terminal residue" evidence="1">
    <location>
        <position position="134"/>
    </location>
</feature>
<dbReference type="Ensembl" id="ENST00000647407.1">
    <property type="protein sequence ID" value="ENSP00000495319.1"/>
    <property type="gene ID" value="ENSG00000284770.3"/>
</dbReference>
<dbReference type="ExpressionAtlas" id="A0A2R8Y6L2">
    <property type="expression patterns" value="baseline and differential"/>
</dbReference>
<evidence type="ECO:0000313" key="1">
    <source>
        <dbReference type="Ensembl" id="ENSP00000495319.1"/>
    </source>
</evidence>
<dbReference type="AlphaFoldDB" id="A0A2R8Y6L2"/>
<evidence type="ECO:0007829" key="4">
    <source>
        <dbReference type="ProteomicsDB" id="A0A2R8Y6L2"/>
    </source>
</evidence>
<evidence type="ECO:0007829" key="5">
    <source>
        <dbReference type="PubMed" id="19413330"/>
    </source>
</evidence>
<reference evidence="1" key="8">
    <citation type="submission" date="2025-08" db="UniProtKB">
        <authorList>
            <consortium name="Ensembl"/>
        </authorList>
    </citation>
    <scope>IDENTIFICATION</scope>
</reference>
<dbReference type="SMR" id="A0A2R8Y6L2"/>
<dbReference type="VEuPathDB" id="HostDB:ENSG00000284770"/>
<dbReference type="GeneTree" id="ENSGT00530000063405"/>
<dbReference type="HGNC" id="HGNC:11582">
    <property type="gene designation" value="TBCE"/>
</dbReference>
<dbReference type="ChiTaRS" id="TBCE">
    <property type="organism name" value="human"/>
</dbReference>
<organism evidence="1 2">
    <name type="scientific">Homo sapiens</name>
    <name type="common">Human</name>
    <dbReference type="NCBI Taxonomy" id="9606"/>
    <lineage>
        <taxon>Eukaryota</taxon>
        <taxon>Metazoa</taxon>
        <taxon>Chordata</taxon>
        <taxon>Craniata</taxon>
        <taxon>Vertebrata</taxon>
        <taxon>Euteleostomi</taxon>
        <taxon>Mammalia</taxon>
        <taxon>Eutheria</taxon>
        <taxon>Euarchontoglires</taxon>
        <taxon>Primates</taxon>
        <taxon>Haplorrhini</taxon>
        <taxon>Catarrhini</taxon>
        <taxon>Hominidae</taxon>
        <taxon>Homo</taxon>
    </lineage>
</organism>
<reference evidence="6" key="5">
    <citation type="journal article" date="2011" name="BMC Syst. Biol.">
        <title>Initial characterization of the human central proteome.</title>
        <authorList>
            <person name="Burkard T.R."/>
            <person name="Planyavsky M."/>
            <person name="Kaupe I."/>
            <person name="Breitwieser F.P."/>
            <person name="Burckstummer T."/>
            <person name="Bennett K.L."/>
            <person name="Superti-Furga G."/>
            <person name="Colinge J."/>
        </authorList>
    </citation>
    <scope>IDENTIFICATION BY MASS SPECTROMETRY [LARGE SCALE ANALYSIS]</scope>
</reference>
<dbReference type="Bgee" id="ENSG00000284770">
    <property type="expression patterns" value="Expressed in ventricular zone and 96 other cell types or tissues"/>
</dbReference>